<dbReference type="EMBL" id="FZOR01000041">
    <property type="protein sequence ID" value="SNT53904.1"/>
    <property type="molecule type" value="Genomic_DNA"/>
</dbReference>
<reference evidence="1 2" key="1">
    <citation type="submission" date="2017-06" db="EMBL/GenBank/DDBJ databases">
        <authorList>
            <person name="Kim H.J."/>
            <person name="Triplett B.A."/>
        </authorList>
    </citation>
    <scope>NUCLEOTIDE SEQUENCE [LARGE SCALE GENOMIC DNA]</scope>
    <source>
        <strain evidence="1 2">DSM 44715</strain>
    </source>
</reference>
<evidence type="ECO:0000313" key="1">
    <source>
        <dbReference type="EMBL" id="SNT53904.1"/>
    </source>
</evidence>
<dbReference type="AlphaFoldDB" id="A0A239NHK4"/>
<dbReference type="OrthoDB" id="4219750at2"/>
<evidence type="ECO:0000313" key="2">
    <source>
        <dbReference type="Proteomes" id="UP000198318"/>
    </source>
</evidence>
<proteinExistence type="predicted"/>
<accession>A0A239NHK4</accession>
<dbReference type="Proteomes" id="UP000198318">
    <property type="component" value="Unassembled WGS sequence"/>
</dbReference>
<protein>
    <submittedName>
        <fullName evidence="1">Uncharacterized protein</fullName>
    </submittedName>
</protein>
<name>A0A239NHK4_9ACTN</name>
<sequence>MTLPLSDRSVLLSLQELTEDLSADQDYVPAEEDEARALLAALLTAAGRSAALPERLDEQAARTLLAELAADPDTSASAAAVLADPPADEQLGTEAAATALVVIAALVTWLQTKISIRVRRRDGGWEFDFRLDKQPVPASVLRHLAEIVTRVLGSPPDSS</sequence>
<organism evidence="1 2">
    <name type="scientific">Actinomadura meyerae</name>
    <dbReference type="NCBI Taxonomy" id="240840"/>
    <lineage>
        <taxon>Bacteria</taxon>
        <taxon>Bacillati</taxon>
        <taxon>Actinomycetota</taxon>
        <taxon>Actinomycetes</taxon>
        <taxon>Streptosporangiales</taxon>
        <taxon>Thermomonosporaceae</taxon>
        <taxon>Actinomadura</taxon>
    </lineage>
</organism>
<dbReference type="RefSeq" id="WP_089329772.1">
    <property type="nucleotide sequence ID" value="NZ_FZOR01000041.1"/>
</dbReference>
<keyword evidence="2" id="KW-1185">Reference proteome</keyword>
<gene>
    <name evidence="1" type="ORF">SAMN05443665_10414</name>
</gene>